<keyword evidence="2" id="KW-1185">Reference proteome</keyword>
<sequence>VREQVIPNRAYDLASCYLCGKELQAASKKSVSSKASIVAVFDDKMSQGFANESQASKAPGMINNILAPKKGQSGDFV</sequence>
<gene>
    <name evidence="1" type="ORF">RPERSI_LOCUS33492</name>
</gene>
<evidence type="ECO:0000313" key="1">
    <source>
        <dbReference type="EMBL" id="CAG8845061.1"/>
    </source>
</evidence>
<feature type="non-terminal residue" evidence="1">
    <location>
        <position position="77"/>
    </location>
</feature>
<dbReference type="Proteomes" id="UP000789920">
    <property type="component" value="Unassembled WGS sequence"/>
</dbReference>
<comment type="caution">
    <text evidence="1">The sequence shown here is derived from an EMBL/GenBank/DDBJ whole genome shotgun (WGS) entry which is preliminary data.</text>
</comment>
<evidence type="ECO:0000313" key="2">
    <source>
        <dbReference type="Proteomes" id="UP000789920"/>
    </source>
</evidence>
<dbReference type="EMBL" id="CAJVQC010145106">
    <property type="protein sequence ID" value="CAG8845061.1"/>
    <property type="molecule type" value="Genomic_DNA"/>
</dbReference>
<protein>
    <submittedName>
        <fullName evidence="1">29739_t:CDS:1</fullName>
    </submittedName>
</protein>
<name>A0ACA9SR29_9GLOM</name>
<reference evidence="1" key="1">
    <citation type="submission" date="2021-06" db="EMBL/GenBank/DDBJ databases">
        <authorList>
            <person name="Kallberg Y."/>
            <person name="Tangrot J."/>
            <person name="Rosling A."/>
        </authorList>
    </citation>
    <scope>NUCLEOTIDE SEQUENCE</scope>
    <source>
        <strain evidence="1">MA461A</strain>
    </source>
</reference>
<accession>A0ACA9SR29</accession>
<proteinExistence type="predicted"/>
<organism evidence="1 2">
    <name type="scientific">Racocetra persica</name>
    <dbReference type="NCBI Taxonomy" id="160502"/>
    <lineage>
        <taxon>Eukaryota</taxon>
        <taxon>Fungi</taxon>
        <taxon>Fungi incertae sedis</taxon>
        <taxon>Mucoromycota</taxon>
        <taxon>Glomeromycotina</taxon>
        <taxon>Glomeromycetes</taxon>
        <taxon>Diversisporales</taxon>
        <taxon>Gigasporaceae</taxon>
        <taxon>Racocetra</taxon>
    </lineage>
</organism>
<feature type="non-terminal residue" evidence="1">
    <location>
        <position position="1"/>
    </location>
</feature>